<evidence type="ECO:0000256" key="12">
    <source>
        <dbReference type="ARBA" id="ARBA00023136"/>
    </source>
</evidence>
<evidence type="ECO:0000256" key="5">
    <source>
        <dbReference type="ARBA" id="ARBA00022722"/>
    </source>
</evidence>
<dbReference type="EMBL" id="CACVKT020003253">
    <property type="protein sequence ID" value="CAC5382685.1"/>
    <property type="molecule type" value="Genomic_DNA"/>
</dbReference>
<reference evidence="20 21" key="1">
    <citation type="submission" date="2020-06" db="EMBL/GenBank/DDBJ databases">
        <authorList>
            <person name="Li R."/>
            <person name="Bekaert M."/>
        </authorList>
    </citation>
    <scope>NUCLEOTIDE SEQUENCE [LARGE SCALE GENOMIC DNA]</scope>
    <source>
        <strain evidence="21">wild</strain>
    </source>
</reference>
<dbReference type="AlphaFoldDB" id="A0A6J8BFF6"/>
<feature type="domain" description="DNA/RNA non-specific endonuclease/pyrophosphatase/phosphodiesterase" evidence="19">
    <location>
        <begin position="58"/>
        <end position="267"/>
    </location>
</feature>
<dbReference type="InterPro" id="IPR041003">
    <property type="entry name" value="Exog_C"/>
</dbReference>
<dbReference type="FunFam" id="3.40.570.10:FF:000003">
    <property type="entry name" value="Nuclease EXOG, mitochondrial"/>
    <property type="match status" value="1"/>
</dbReference>
<keyword evidence="6 17" id="KW-0479">Metal-binding</keyword>
<dbReference type="GO" id="GO:0000014">
    <property type="term" value="F:single-stranded DNA endodeoxyribonuclease activity"/>
    <property type="evidence" value="ECO:0007669"/>
    <property type="project" value="TreeGrafter"/>
</dbReference>
<evidence type="ECO:0000256" key="10">
    <source>
        <dbReference type="ARBA" id="ARBA00022946"/>
    </source>
</evidence>
<evidence type="ECO:0000256" key="15">
    <source>
        <dbReference type="ARBA" id="ARBA00081050"/>
    </source>
</evidence>
<dbReference type="SMART" id="SM00477">
    <property type="entry name" value="NUC"/>
    <property type="match status" value="1"/>
</dbReference>
<evidence type="ECO:0000313" key="21">
    <source>
        <dbReference type="Proteomes" id="UP000507470"/>
    </source>
</evidence>
<evidence type="ECO:0000256" key="14">
    <source>
        <dbReference type="ARBA" id="ARBA00074243"/>
    </source>
</evidence>
<evidence type="ECO:0000256" key="7">
    <source>
        <dbReference type="ARBA" id="ARBA00022759"/>
    </source>
</evidence>
<dbReference type="Gene3D" id="3.40.570.10">
    <property type="entry name" value="Extracellular Endonuclease, subunit A"/>
    <property type="match status" value="1"/>
</dbReference>
<evidence type="ECO:0000259" key="19">
    <source>
        <dbReference type="SMART" id="SM00892"/>
    </source>
</evidence>
<evidence type="ECO:0000256" key="6">
    <source>
        <dbReference type="ARBA" id="ARBA00022723"/>
    </source>
</evidence>
<dbReference type="GO" id="GO:0008409">
    <property type="term" value="F:5'-3' exonuclease activity"/>
    <property type="evidence" value="ECO:0007669"/>
    <property type="project" value="TreeGrafter"/>
</dbReference>
<evidence type="ECO:0000256" key="8">
    <source>
        <dbReference type="ARBA" id="ARBA00022792"/>
    </source>
</evidence>
<evidence type="ECO:0000259" key="18">
    <source>
        <dbReference type="SMART" id="SM00477"/>
    </source>
</evidence>
<accession>A0A6J8BFF6</accession>
<evidence type="ECO:0000256" key="17">
    <source>
        <dbReference type="PIRSR" id="PIRSR640255-2"/>
    </source>
</evidence>
<dbReference type="CDD" id="cd00091">
    <property type="entry name" value="NUC"/>
    <property type="match status" value="1"/>
</dbReference>
<dbReference type="GO" id="GO:0005743">
    <property type="term" value="C:mitochondrial inner membrane"/>
    <property type="evidence" value="ECO:0007669"/>
    <property type="project" value="UniProtKB-SubCell"/>
</dbReference>
<dbReference type="Pfam" id="PF01223">
    <property type="entry name" value="Endonuclease_NS"/>
    <property type="match status" value="1"/>
</dbReference>
<dbReference type="GO" id="GO:0004521">
    <property type="term" value="F:RNA endonuclease activity"/>
    <property type="evidence" value="ECO:0007669"/>
    <property type="project" value="TreeGrafter"/>
</dbReference>
<comment type="function">
    <text evidence="13">Endo/exonuclease with nicking activity towards supercoiled DNA, a preference for single-stranded DNA and 5'-3' exonuclease activity.</text>
</comment>
<evidence type="ECO:0000256" key="2">
    <source>
        <dbReference type="ARBA" id="ARBA00004273"/>
    </source>
</evidence>
<keyword evidence="21" id="KW-1185">Reference proteome</keyword>
<organism evidence="20 21">
    <name type="scientific">Mytilus coruscus</name>
    <name type="common">Sea mussel</name>
    <dbReference type="NCBI Taxonomy" id="42192"/>
    <lineage>
        <taxon>Eukaryota</taxon>
        <taxon>Metazoa</taxon>
        <taxon>Spiralia</taxon>
        <taxon>Lophotrochozoa</taxon>
        <taxon>Mollusca</taxon>
        <taxon>Bivalvia</taxon>
        <taxon>Autobranchia</taxon>
        <taxon>Pteriomorphia</taxon>
        <taxon>Mytilida</taxon>
        <taxon>Mytiloidea</taxon>
        <taxon>Mytilidae</taxon>
        <taxon>Mytilinae</taxon>
        <taxon>Mytilus</taxon>
    </lineage>
</organism>
<feature type="domain" description="ENPP1-3/EXOG-like endonuclease/phosphodiesterase" evidence="18">
    <location>
        <begin position="59"/>
        <end position="267"/>
    </location>
</feature>
<dbReference type="InterPro" id="IPR001604">
    <property type="entry name" value="Endo_G_ENPP1-like_dom"/>
</dbReference>
<comment type="subcellular location">
    <subcellularLocation>
        <location evidence="2">Mitochondrion inner membrane</location>
    </subcellularLocation>
</comment>
<dbReference type="GO" id="GO:0003676">
    <property type="term" value="F:nucleic acid binding"/>
    <property type="evidence" value="ECO:0007669"/>
    <property type="project" value="InterPro"/>
</dbReference>
<sequence>MSQFVKGIITGTFTTLAAIGSYRIVFENNSQESLSSQIKASETILKYGIPDRGPDIRVYDNHILSYDQAKKTPVWVAEYITKGNIDGPADRRKIKFKSDPNVQSQFSAENSDYLGSGWSRGHMAPAGDNKHSQEAMKQSFYLSNILPQNLENNGGFWNRLEMYCRDLTKKYKGVRIFSGPLVLPTTDENGLHYVKYPVIGKNEVSVPTHLYKVIIIENDKSEPLGLGAFIVPNQPIGYEHHLKDFQVDLKQLERSSGIIFTPKLDTVKIPDLCQIDSCDLMKRDKFELYMIGRKLQGARTLKYLEKVWSEIETKNLTPDNYLINLYNSRKLELTYEEKVKRKCSVKINGTAFQQQNTSSETFINNKIHHQRLLSATKYIIRGFYQQQNTSSGTFISNKIHHQRLLSTTKYIIRDFYQQQNTSSETFNQQQNTSSGTFINNKIHHQGLLSATKYIIRDFYQQQNTSSGTFINNKIHHQGLLSTTKYIIRDFYQQQNTSSETFISNKIHHQGLLSTTKYIIRDFYQQQNTSSGTFINNKIHHQKLLSTTKYIIRDFYQQQAPR</sequence>
<keyword evidence="7" id="KW-0255">Endonuclease</keyword>
<comment type="cofactor">
    <cofactor evidence="1">
        <name>a divalent metal cation</name>
        <dbReference type="ChEBI" id="CHEBI:60240"/>
    </cofactor>
</comment>
<keyword evidence="9" id="KW-0378">Hydrolase</keyword>
<comment type="subunit">
    <text evidence="4">Homodimer.</text>
</comment>
<evidence type="ECO:0000256" key="16">
    <source>
        <dbReference type="PIRSR" id="PIRSR640255-1"/>
    </source>
</evidence>
<dbReference type="InterPro" id="IPR020821">
    <property type="entry name" value="ENPP1-3/EXOG-like_nuc-like"/>
</dbReference>
<dbReference type="Gene3D" id="6.10.250.1250">
    <property type="match status" value="1"/>
</dbReference>
<dbReference type="PANTHER" id="PTHR13966">
    <property type="entry name" value="ENDONUCLEASE RELATED"/>
    <property type="match status" value="1"/>
</dbReference>
<dbReference type="GO" id="GO:0006309">
    <property type="term" value="P:apoptotic DNA fragmentation"/>
    <property type="evidence" value="ECO:0007669"/>
    <property type="project" value="TreeGrafter"/>
</dbReference>
<evidence type="ECO:0000313" key="20">
    <source>
        <dbReference type="EMBL" id="CAC5382685.1"/>
    </source>
</evidence>
<dbReference type="GO" id="GO:0046872">
    <property type="term" value="F:metal ion binding"/>
    <property type="evidence" value="ECO:0007669"/>
    <property type="project" value="UniProtKB-KW"/>
</dbReference>
<evidence type="ECO:0000256" key="3">
    <source>
        <dbReference type="ARBA" id="ARBA00010052"/>
    </source>
</evidence>
<dbReference type="InterPro" id="IPR044925">
    <property type="entry name" value="His-Me_finger_sf"/>
</dbReference>
<evidence type="ECO:0000256" key="13">
    <source>
        <dbReference type="ARBA" id="ARBA00053281"/>
    </source>
</evidence>
<feature type="active site" description="Proton acceptor" evidence="16">
    <location>
        <position position="122"/>
    </location>
</feature>
<evidence type="ECO:0000256" key="11">
    <source>
        <dbReference type="ARBA" id="ARBA00023128"/>
    </source>
</evidence>
<dbReference type="PANTHER" id="PTHR13966:SF19">
    <property type="entry name" value="NUCLEASE EXOG, MITOCHONDRIAL"/>
    <property type="match status" value="1"/>
</dbReference>
<dbReference type="Proteomes" id="UP000507470">
    <property type="component" value="Unassembled WGS sequence"/>
</dbReference>
<keyword evidence="10" id="KW-0809">Transit peptide</keyword>
<comment type="similarity">
    <text evidence="3">Belongs to the DNA/RNA non-specific endonuclease family.</text>
</comment>
<dbReference type="SMART" id="SM00892">
    <property type="entry name" value="Endonuclease_NS"/>
    <property type="match status" value="1"/>
</dbReference>
<keyword evidence="11" id="KW-0496">Mitochondrion</keyword>
<evidence type="ECO:0000256" key="1">
    <source>
        <dbReference type="ARBA" id="ARBA00001968"/>
    </source>
</evidence>
<name>A0A6J8BFF6_MYTCO</name>
<evidence type="ECO:0000256" key="4">
    <source>
        <dbReference type="ARBA" id="ARBA00011738"/>
    </source>
</evidence>
<keyword evidence="8" id="KW-0999">Mitochondrion inner membrane</keyword>
<dbReference type="Pfam" id="PF18026">
    <property type="entry name" value="Exog_C"/>
    <property type="match status" value="1"/>
</dbReference>
<dbReference type="GO" id="GO:0005634">
    <property type="term" value="C:nucleus"/>
    <property type="evidence" value="ECO:0007669"/>
    <property type="project" value="TreeGrafter"/>
</dbReference>
<evidence type="ECO:0000256" key="9">
    <source>
        <dbReference type="ARBA" id="ARBA00022801"/>
    </source>
</evidence>
<dbReference type="OrthoDB" id="5418055at2759"/>
<dbReference type="InterPro" id="IPR044929">
    <property type="entry name" value="DNA/RNA_non-sp_Endonuclease_sf"/>
</dbReference>
<dbReference type="SUPFAM" id="SSF54060">
    <property type="entry name" value="His-Me finger endonucleases"/>
    <property type="match status" value="1"/>
</dbReference>
<feature type="binding site" evidence="17">
    <location>
        <position position="153"/>
    </location>
    <ligand>
        <name>Mg(2+)</name>
        <dbReference type="ChEBI" id="CHEBI:18420"/>
        <note>catalytic</note>
    </ligand>
</feature>
<keyword evidence="12" id="KW-0472">Membrane</keyword>
<protein>
    <recommendedName>
        <fullName evidence="14">Nuclease EXOG, mitochondrial</fullName>
    </recommendedName>
    <alternativeName>
        <fullName evidence="15">Endonuclease G-like 1</fullName>
    </alternativeName>
</protein>
<proteinExistence type="inferred from homology"/>
<dbReference type="InterPro" id="IPR040255">
    <property type="entry name" value="Non-specific_endonuclease"/>
</dbReference>
<gene>
    <name evidence="20" type="ORF">MCOR_18487</name>
</gene>
<keyword evidence="5" id="KW-0540">Nuclease</keyword>